<dbReference type="Proteomes" id="UP000316621">
    <property type="component" value="Chromosome 9"/>
</dbReference>
<evidence type="ECO:0000256" key="4">
    <source>
        <dbReference type="ARBA" id="ARBA00023136"/>
    </source>
</evidence>
<dbReference type="GO" id="GO:0045036">
    <property type="term" value="P:protein targeting to chloroplast"/>
    <property type="evidence" value="ECO:0007669"/>
    <property type="project" value="TreeGrafter"/>
</dbReference>
<dbReference type="GO" id="GO:0042721">
    <property type="term" value="C:TIM22 mitochondrial import inner membrane insertion complex"/>
    <property type="evidence" value="ECO:0007669"/>
    <property type="project" value="InterPro"/>
</dbReference>
<dbReference type="InterPro" id="IPR039175">
    <property type="entry name" value="TIM22"/>
</dbReference>
<evidence type="ECO:0000256" key="3">
    <source>
        <dbReference type="ARBA" id="ARBA00022989"/>
    </source>
</evidence>
<keyword evidence="6" id="KW-1185">Reference proteome</keyword>
<keyword evidence="2" id="KW-0812">Transmembrane</keyword>
<evidence type="ECO:0000256" key="2">
    <source>
        <dbReference type="ARBA" id="ARBA00022692"/>
    </source>
</evidence>
<keyword evidence="4" id="KW-0472">Membrane</keyword>
<evidence type="ECO:0000313" key="5">
    <source>
        <dbReference type="EMBL" id="RZC76324.1"/>
    </source>
</evidence>
<dbReference type="PANTHER" id="PTHR14110">
    <property type="entry name" value="MITOCHONDRIAL IMPORT INNER MEMBRANE TRANSLOCASE SUBUNIT TIM22"/>
    <property type="match status" value="1"/>
</dbReference>
<sequence>MPMSDSVVYNYMMEGGGGTVALPPKKSVITQLQTKWGELENGYKGWVSKQCLPVEIATVAATHAFQGAAFGVLLGNILKNFRPFQKYGSIPLIVSLARNFALLRGTNGAMTCGMKRIRGGKDDTKARTVAGFTSGFMTSVIDDFPSPPNISIGIGIGLLFAVLNGLLHKVLSSQQPVLDDRCYTRTRCMLSKLGLQKYEKHFKKHFDLAEARIPLGPRVLILNHIERGRDT</sequence>
<dbReference type="Gramene" id="RZC76324">
    <property type="protein sequence ID" value="RZC76324"/>
    <property type="gene ID" value="C5167_000457"/>
</dbReference>
<gene>
    <name evidence="5" type="ORF">C5167_000457</name>
</gene>
<dbReference type="GO" id="GO:0009706">
    <property type="term" value="C:chloroplast inner membrane"/>
    <property type="evidence" value="ECO:0007669"/>
    <property type="project" value="TreeGrafter"/>
</dbReference>
<reference evidence="5 6" key="1">
    <citation type="journal article" date="2018" name="Science">
        <title>The opium poppy genome and morphinan production.</title>
        <authorList>
            <person name="Guo L."/>
            <person name="Winzer T."/>
            <person name="Yang X."/>
            <person name="Li Y."/>
            <person name="Ning Z."/>
            <person name="He Z."/>
            <person name="Teodor R."/>
            <person name="Lu Y."/>
            <person name="Bowser T.A."/>
            <person name="Graham I.A."/>
            <person name="Ye K."/>
        </authorList>
    </citation>
    <scope>NUCLEOTIDE SEQUENCE [LARGE SCALE GENOMIC DNA]</scope>
    <source>
        <strain evidence="6">cv. HN1</strain>
        <tissue evidence="5">Leaves</tissue>
    </source>
</reference>
<name>A0A4Y7KSJ9_PAPSO</name>
<dbReference type="EMBL" id="CM010723">
    <property type="protein sequence ID" value="RZC76324.1"/>
    <property type="molecule type" value="Genomic_DNA"/>
</dbReference>
<evidence type="ECO:0000256" key="1">
    <source>
        <dbReference type="ARBA" id="ARBA00004141"/>
    </source>
</evidence>
<keyword evidence="3" id="KW-1133">Transmembrane helix</keyword>
<dbReference type="GO" id="GO:0045039">
    <property type="term" value="P:protein insertion into mitochondrial inner membrane"/>
    <property type="evidence" value="ECO:0007669"/>
    <property type="project" value="InterPro"/>
</dbReference>
<protein>
    <submittedName>
        <fullName evidence="5">Uncharacterized protein</fullName>
    </submittedName>
</protein>
<evidence type="ECO:0000313" key="6">
    <source>
        <dbReference type="Proteomes" id="UP000316621"/>
    </source>
</evidence>
<dbReference type="PANTHER" id="PTHR14110:SF6">
    <property type="entry name" value="OS04G0405100 PROTEIN"/>
    <property type="match status" value="1"/>
</dbReference>
<dbReference type="OMA" id="QSEDTYY"/>
<organism evidence="5 6">
    <name type="scientific">Papaver somniferum</name>
    <name type="common">Opium poppy</name>
    <dbReference type="NCBI Taxonomy" id="3469"/>
    <lineage>
        <taxon>Eukaryota</taxon>
        <taxon>Viridiplantae</taxon>
        <taxon>Streptophyta</taxon>
        <taxon>Embryophyta</taxon>
        <taxon>Tracheophyta</taxon>
        <taxon>Spermatophyta</taxon>
        <taxon>Magnoliopsida</taxon>
        <taxon>Ranunculales</taxon>
        <taxon>Papaveraceae</taxon>
        <taxon>Papaveroideae</taxon>
        <taxon>Papaver</taxon>
    </lineage>
</organism>
<dbReference type="GO" id="GO:0008320">
    <property type="term" value="F:protein transmembrane transporter activity"/>
    <property type="evidence" value="ECO:0007669"/>
    <property type="project" value="TreeGrafter"/>
</dbReference>
<dbReference type="STRING" id="3469.A0A4Y7KSJ9"/>
<accession>A0A4Y7KSJ9</accession>
<dbReference type="AlphaFoldDB" id="A0A4Y7KSJ9"/>
<proteinExistence type="predicted"/>
<comment type="subcellular location">
    <subcellularLocation>
        <location evidence="1">Membrane</location>
        <topology evidence="1">Multi-pass membrane protein</topology>
    </subcellularLocation>
</comment>